<dbReference type="Proteomes" id="UP000053029">
    <property type="component" value="Unassembled WGS sequence"/>
</dbReference>
<organism evidence="2 3">
    <name type="scientific">Fonsecaea pedrosoi CBS 271.37</name>
    <dbReference type="NCBI Taxonomy" id="1442368"/>
    <lineage>
        <taxon>Eukaryota</taxon>
        <taxon>Fungi</taxon>
        <taxon>Dikarya</taxon>
        <taxon>Ascomycota</taxon>
        <taxon>Pezizomycotina</taxon>
        <taxon>Eurotiomycetes</taxon>
        <taxon>Chaetothyriomycetidae</taxon>
        <taxon>Chaetothyriales</taxon>
        <taxon>Herpotrichiellaceae</taxon>
        <taxon>Fonsecaea</taxon>
    </lineage>
</organism>
<dbReference type="EMBL" id="KN846975">
    <property type="protein sequence ID" value="KIW75434.1"/>
    <property type="molecule type" value="Genomic_DNA"/>
</dbReference>
<feature type="region of interest" description="Disordered" evidence="1">
    <location>
        <begin position="256"/>
        <end position="293"/>
    </location>
</feature>
<feature type="compositionally biased region" description="Basic and acidic residues" evidence="1">
    <location>
        <begin position="280"/>
        <end position="290"/>
    </location>
</feature>
<feature type="region of interest" description="Disordered" evidence="1">
    <location>
        <begin position="42"/>
        <end position="65"/>
    </location>
</feature>
<evidence type="ECO:0000256" key="1">
    <source>
        <dbReference type="SAM" id="MobiDB-lite"/>
    </source>
</evidence>
<dbReference type="AlphaFoldDB" id="A0A0D2GSJ5"/>
<sequence>MPSTAPFSNSDSGLKYDIDVSLLNLHHQYLFSTMLGKRKREVAVTTRQRLRSSDREDDERQTLTTPLDANREIFRKYFESAFEPLPEIKTTALLAPEKEEEEESQGGVGDCGLVEEESEWDGLSDSGYQDGAVEVVEHRAASDLAEEAKTRRQHYKTFMSSRPPKEIQGVVTKDSARQGDDDDAAEALNLKHDLDLQRLLKESHLLEQAKASPTLGSHRHKMVDMRMQALGSKGSMFHQEKMPLAHRRGILAKAAEREASRRKEAQENGIILEKASGKTRPKDTRRERGVDVPAVGKFRGGTLTLSKKDVFDIQGQGFSKPRDKTRRR</sequence>
<dbReference type="PANTHER" id="PTHR28096">
    <property type="entry name" value="PROTEIN FAF1"/>
    <property type="match status" value="1"/>
</dbReference>
<dbReference type="Pfam" id="PF15375">
    <property type="entry name" value="FSAF1"/>
    <property type="match status" value="1"/>
</dbReference>
<name>A0A0D2GSJ5_9EURO</name>
<accession>A0A0D2GSJ5</accession>
<evidence type="ECO:0000313" key="2">
    <source>
        <dbReference type="EMBL" id="KIW75434.1"/>
    </source>
</evidence>
<dbReference type="InterPro" id="IPR053030">
    <property type="entry name" value="Ribosomal_biogenesis_FAF1-like"/>
</dbReference>
<dbReference type="GeneID" id="25309665"/>
<keyword evidence="3" id="KW-1185">Reference proteome</keyword>
<feature type="compositionally biased region" description="Basic and acidic residues" evidence="1">
    <location>
        <begin position="51"/>
        <end position="61"/>
    </location>
</feature>
<dbReference type="RefSeq" id="XP_013279242.1">
    <property type="nucleotide sequence ID" value="XM_013423788.1"/>
</dbReference>
<dbReference type="GO" id="GO:0005730">
    <property type="term" value="C:nucleolus"/>
    <property type="evidence" value="ECO:0007669"/>
    <property type="project" value="TreeGrafter"/>
</dbReference>
<gene>
    <name evidence="2" type="ORF">Z517_10175</name>
</gene>
<dbReference type="VEuPathDB" id="FungiDB:Z517_10175"/>
<dbReference type="OrthoDB" id="5556956at2759"/>
<feature type="compositionally biased region" description="Basic and acidic residues" evidence="1">
    <location>
        <begin position="256"/>
        <end position="266"/>
    </location>
</feature>
<proteinExistence type="predicted"/>
<dbReference type="STRING" id="1442368.A0A0D2GSJ5"/>
<dbReference type="PANTHER" id="PTHR28096:SF1">
    <property type="entry name" value="PROTEIN FAF1"/>
    <property type="match status" value="1"/>
</dbReference>
<dbReference type="GO" id="GO:0000462">
    <property type="term" value="P:maturation of SSU-rRNA from tricistronic rRNA transcript (SSU-rRNA, 5.8S rRNA, LSU-rRNA)"/>
    <property type="evidence" value="ECO:0007669"/>
    <property type="project" value="TreeGrafter"/>
</dbReference>
<evidence type="ECO:0000313" key="3">
    <source>
        <dbReference type="Proteomes" id="UP000053029"/>
    </source>
</evidence>
<dbReference type="HOGENOM" id="CLU_054969_0_0_1"/>
<dbReference type="InterPro" id="IPR027973">
    <property type="entry name" value="FSAF1-like"/>
</dbReference>
<reference evidence="2 3" key="1">
    <citation type="submission" date="2015-01" db="EMBL/GenBank/DDBJ databases">
        <title>The Genome Sequence of Fonsecaea pedrosoi CBS 271.37.</title>
        <authorList>
            <consortium name="The Broad Institute Genomics Platform"/>
            <person name="Cuomo C."/>
            <person name="de Hoog S."/>
            <person name="Gorbushina A."/>
            <person name="Stielow B."/>
            <person name="Teixiera M."/>
            <person name="Abouelleil A."/>
            <person name="Chapman S.B."/>
            <person name="Priest M."/>
            <person name="Young S.K."/>
            <person name="Wortman J."/>
            <person name="Nusbaum C."/>
            <person name="Birren B."/>
        </authorList>
    </citation>
    <scope>NUCLEOTIDE SEQUENCE [LARGE SCALE GENOMIC DNA]</scope>
    <source>
        <strain evidence="2 3">CBS 271.37</strain>
    </source>
</reference>
<protein>
    <submittedName>
        <fullName evidence="2">Unplaced genomic scaffold supercont1.7, whole genome shotgun sequence</fullName>
    </submittedName>
</protein>